<protein>
    <recommendedName>
        <fullName evidence="4">Large ribosomal subunit protein uL2m</fullName>
    </recommendedName>
</protein>
<dbReference type="SMART" id="SM01382">
    <property type="entry name" value="Ribosomal_L2_C"/>
    <property type="match status" value="1"/>
</dbReference>
<dbReference type="PANTHER" id="PTHR13691:SF5">
    <property type="entry name" value="LARGE RIBOSOMAL SUBUNIT PROTEIN UL2M"/>
    <property type="match status" value="1"/>
</dbReference>
<dbReference type="InterPro" id="IPR002171">
    <property type="entry name" value="Ribosomal_uL2"/>
</dbReference>
<dbReference type="InterPro" id="IPR022666">
    <property type="entry name" value="Ribosomal_uL2_RNA-bd_dom"/>
</dbReference>
<evidence type="ECO:0000313" key="8">
    <source>
        <dbReference type="EMBL" id="AGH24154.1"/>
    </source>
</evidence>
<dbReference type="InterPro" id="IPR005880">
    <property type="entry name" value="Ribosomal_uL2_bac/org-type"/>
</dbReference>
<organism evidence="8">
    <name type="scientific">Jakoba bahamiensis</name>
    <dbReference type="NCBI Taxonomy" id="221721"/>
    <lineage>
        <taxon>Eukaryota</taxon>
        <taxon>Discoba</taxon>
        <taxon>Jakobida</taxon>
        <taxon>Histionina</taxon>
        <taxon>Jakobidae</taxon>
        <taxon>Jakoba</taxon>
    </lineage>
</organism>
<dbReference type="Pfam" id="PF00181">
    <property type="entry name" value="Ribosomal_L2_N"/>
    <property type="match status" value="1"/>
</dbReference>
<dbReference type="GO" id="GO:0003735">
    <property type="term" value="F:structural constituent of ribosome"/>
    <property type="evidence" value="ECO:0007669"/>
    <property type="project" value="InterPro"/>
</dbReference>
<dbReference type="InterPro" id="IPR022669">
    <property type="entry name" value="Ribosomal_uL2_C"/>
</dbReference>
<proteinExistence type="inferred from homology"/>
<evidence type="ECO:0000256" key="2">
    <source>
        <dbReference type="ARBA" id="ARBA00022980"/>
    </source>
</evidence>
<dbReference type="Gene3D" id="2.30.30.30">
    <property type="match status" value="1"/>
</dbReference>
<reference evidence="8" key="2">
    <citation type="journal article" date="2013" name="Genome Biol. Evol.">
        <title>Strikingly bacteria-like and gene-rich mitochondrial genomes throughout jakobid protists.</title>
        <authorList>
            <person name="Burger G."/>
            <person name="Gray M.W."/>
            <person name="Forget L."/>
            <person name="Lang B.F."/>
        </authorList>
    </citation>
    <scope>NUCLEOTIDE SEQUENCE</scope>
    <source>
        <strain evidence="8">ATCC 50695</strain>
    </source>
</reference>
<dbReference type="GO" id="GO:0032543">
    <property type="term" value="P:mitochondrial translation"/>
    <property type="evidence" value="ECO:0007669"/>
    <property type="project" value="TreeGrafter"/>
</dbReference>
<evidence type="ECO:0000256" key="5">
    <source>
        <dbReference type="SAM" id="MobiDB-lite"/>
    </source>
</evidence>
<reference evidence="8" key="1">
    <citation type="journal article" date="2006" name="RNA">
        <title>Hybrid E. coli--Mitochondrial ribonuclease P RNAs are catalytically active.</title>
        <authorList>
            <person name="Seif E."/>
            <person name="Cadieux A."/>
            <person name="Lang B.F."/>
        </authorList>
    </citation>
    <scope>NUCLEOTIDE SEQUENCE</scope>
    <source>
        <strain evidence="8">ATCC 50695</strain>
    </source>
</reference>
<keyword evidence="2 8" id="KW-0689">Ribosomal protein</keyword>
<feature type="region of interest" description="Disordered" evidence="5">
    <location>
        <begin position="224"/>
        <end position="260"/>
    </location>
</feature>
<dbReference type="PROSITE" id="PS00467">
    <property type="entry name" value="RIBOSOMAL_L2"/>
    <property type="match status" value="1"/>
</dbReference>
<dbReference type="GO" id="GO:0003723">
    <property type="term" value="F:RNA binding"/>
    <property type="evidence" value="ECO:0007669"/>
    <property type="project" value="InterPro"/>
</dbReference>
<dbReference type="RefSeq" id="YP_007890660.1">
    <property type="nucleotide sequence ID" value="NC_021126.1"/>
</dbReference>
<accession>M4QC55</accession>
<dbReference type="Gene3D" id="4.10.950.10">
    <property type="entry name" value="Ribosomal protein L2, domain 3"/>
    <property type="match status" value="1"/>
</dbReference>
<dbReference type="EMBL" id="KC353354">
    <property type="protein sequence ID" value="AGH24154.1"/>
    <property type="molecule type" value="Genomic_DNA"/>
</dbReference>
<name>M4QC55_9EUKA</name>
<sequence length="276" mass="30394">MSMKRFNPVTSSMRQTVLLDRSDLWKGKPEKSLSVGVTRISGRNNQGRLSLFHRGGGHKKKYRYISFIRTDRTQGEVLRIEYDPKRSANIALIRNSIGELFYILAVDGIKIGDYLAVGPNVDVRLGNVLPLSNIPIGTTISNVELIPGKGAQFIRSAGSFGQLIQKKSDGYALIRLASGEIRMVLQGCQACIGIVSNPDHKNQVIGKAGRSRWMGRRPIVRGVAMNPVDHPHGGGEGKTSGGRPSVTPWGIPTKGKPTRSVRRKNRYIVQRITGRM</sequence>
<evidence type="ECO:0000256" key="4">
    <source>
        <dbReference type="ARBA" id="ARBA00069872"/>
    </source>
</evidence>
<keyword evidence="8" id="KW-0496">Mitochondrion</keyword>
<dbReference type="InterPro" id="IPR022671">
    <property type="entry name" value="Ribosomal_uL2_CS"/>
</dbReference>
<geneLocation type="mitochondrion" evidence="8"/>
<dbReference type="PANTHER" id="PTHR13691">
    <property type="entry name" value="RIBOSOMAL PROTEIN L2"/>
    <property type="match status" value="1"/>
</dbReference>
<dbReference type="GeneID" id="15333082"/>
<evidence type="ECO:0000259" key="6">
    <source>
        <dbReference type="SMART" id="SM01382"/>
    </source>
</evidence>
<comment type="similarity">
    <text evidence="1">Belongs to the universal ribosomal protein uL2 family.</text>
</comment>
<evidence type="ECO:0000256" key="1">
    <source>
        <dbReference type="ARBA" id="ARBA00005636"/>
    </source>
</evidence>
<dbReference type="HAMAP" id="MF_01320_B">
    <property type="entry name" value="Ribosomal_uL2_B"/>
    <property type="match status" value="1"/>
</dbReference>
<dbReference type="InterPro" id="IPR014722">
    <property type="entry name" value="Rib_uL2_dom2"/>
</dbReference>
<dbReference type="PIRSF" id="PIRSF002158">
    <property type="entry name" value="Ribosomal_L2"/>
    <property type="match status" value="1"/>
</dbReference>
<dbReference type="GO" id="GO:0016740">
    <property type="term" value="F:transferase activity"/>
    <property type="evidence" value="ECO:0007669"/>
    <property type="project" value="InterPro"/>
</dbReference>
<feature type="domain" description="Large ribosomal subunit protein uL2 RNA-binding" evidence="7">
    <location>
        <begin position="42"/>
        <end position="117"/>
    </location>
</feature>
<evidence type="ECO:0000259" key="7">
    <source>
        <dbReference type="SMART" id="SM01383"/>
    </source>
</evidence>
<dbReference type="AlphaFoldDB" id="M4QC55"/>
<gene>
    <name evidence="8" type="primary">rpl2</name>
</gene>
<dbReference type="NCBIfam" id="TIGR01171">
    <property type="entry name" value="rplB_bact"/>
    <property type="match status" value="1"/>
</dbReference>
<dbReference type="FunFam" id="2.30.30.30:FF:000001">
    <property type="entry name" value="50S ribosomal protein L2"/>
    <property type="match status" value="1"/>
</dbReference>
<dbReference type="SMART" id="SM01383">
    <property type="entry name" value="Ribosomal_L2"/>
    <property type="match status" value="1"/>
</dbReference>
<feature type="domain" description="Large ribosomal subunit protein uL2 C-terminal" evidence="6">
    <location>
        <begin position="123"/>
        <end position="252"/>
    </location>
</feature>
<dbReference type="Gene3D" id="2.40.50.140">
    <property type="entry name" value="Nucleic acid-binding proteins"/>
    <property type="match status" value="1"/>
</dbReference>
<dbReference type="SUPFAM" id="SSF50249">
    <property type="entry name" value="Nucleic acid-binding proteins"/>
    <property type="match status" value="1"/>
</dbReference>
<dbReference type="SUPFAM" id="SSF50104">
    <property type="entry name" value="Translation proteins SH3-like domain"/>
    <property type="match status" value="1"/>
</dbReference>
<evidence type="ECO:0000256" key="3">
    <source>
        <dbReference type="ARBA" id="ARBA00023274"/>
    </source>
</evidence>
<keyword evidence="3" id="KW-0687">Ribonucleoprotein</keyword>
<dbReference type="FunFam" id="4.10.950.10:FF:000001">
    <property type="entry name" value="50S ribosomal protein L2"/>
    <property type="match status" value="1"/>
</dbReference>
<dbReference type="GO" id="GO:0005762">
    <property type="term" value="C:mitochondrial large ribosomal subunit"/>
    <property type="evidence" value="ECO:0007669"/>
    <property type="project" value="TreeGrafter"/>
</dbReference>
<dbReference type="InterPro" id="IPR014726">
    <property type="entry name" value="Ribosomal_uL2_dom3"/>
</dbReference>
<dbReference type="InterPro" id="IPR012340">
    <property type="entry name" value="NA-bd_OB-fold"/>
</dbReference>
<dbReference type="Pfam" id="PF03947">
    <property type="entry name" value="Ribosomal_L2_C"/>
    <property type="match status" value="1"/>
</dbReference>
<dbReference type="InterPro" id="IPR008991">
    <property type="entry name" value="Translation_prot_SH3-like_sf"/>
</dbReference>